<dbReference type="Pfam" id="PF01336">
    <property type="entry name" value="tRNA_anti-codon"/>
    <property type="match status" value="1"/>
</dbReference>
<dbReference type="InterPro" id="IPR004365">
    <property type="entry name" value="NA-bd_OB_tRNA"/>
</dbReference>
<evidence type="ECO:0000313" key="3">
    <source>
        <dbReference type="EMBL" id="OFW32545.1"/>
    </source>
</evidence>
<comment type="caution">
    <text evidence="3">The sequence shown here is derived from an EMBL/GenBank/DDBJ whole genome shotgun (WGS) entry which is preliminary data.</text>
</comment>
<evidence type="ECO:0000256" key="1">
    <source>
        <dbReference type="ARBA" id="ARBA00022801"/>
    </source>
</evidence>
<dbReference type="Pfam" id="PF01966">
    <property type="entry name" value="HD"/>
    <property type="match status" value="1"/>
</dbReference>
<dbReference type="SUPFAM" id="SSF109604">
    <property type="entry name" value="HD-domain/PDEase-like"/>
    <property type="match status" value="1"/>
</dbReference>
<dbReference type="GO" id="GO:0016787">
    <property type="term" value="F:hydrolase activity"/>
    <property type="evidence" value="ECO:0007669"/>
    <property type="project" value="UniProtKB-KW"/>
</dbReference>
<dbReference type="Gene3D" id="1.10.3210.10">
    <property type="entry name" value="Hypothetical protein af1432"/>
    <property type="match status" value="1"/>
</dbReference>
<dbReference type="PROSITE" id="PS51831">
    <property type="entry name" value="HD"/>
    <property type="match status" value="1"/>
</dbReference>
<accession>A0A1F2UNF4</accession>
<dbReference type="SMART" id="SM00471">
    <property type="entry name" value="HDc"/>
    <property type="match status" value="1"/>
</dbReference>
<dbReference type="InterPro" id="IPR006675">
    <property type="entry name" value="HDIG_dom"/>
</dbReference>
<dbReference type="GO" id="GO:0003676">
    <property type="term" value="F:nucleic acid binding"/>
    <property type="evidence" value="ECO:0007669"/>
    <property type="project" value="InterPro"/>
</dbReference>
<dbReference type="EMBL" id="MELI01000093">
    <property type="protein sequence ID" value="OFW32545.1"/>
    <property type="molecule type" value="Genomic_DNA"/>
</dbReference>
<evidence type="ECO:0000259" key="2">
    <source>
        <dbReference type="PROSITE" id="PS51831"/>
    </source>
</evidence>
<dbReference type="CDD" id="cd04492">
    <property type="entry name" value="YhaM_OBF_like"/>
    <property type="match status" value="1"/>
</dbReference>
<dbReference type="Proteomes" id="UP000178086">
    <property type="component" value="Unassembled WGS sequence"/>
</dbReference>
<dbReference type="PANTHER" id="PTHR37294">
    <property type="entry name" value="3'-5' EXORIBONUCLEASE YHAM"/>
    <property type="match status" value="1"/>
</dbReference>
<gene>
    <name evidence="3" type="ORF">A2074_00220</name>
</gene>
<protein>
    <recommendedName>
        <fullName evidence="2">HD domain-containing protein</fullName>
    </recommendedName>
</protein>
<dbReference type="CDD" id="cd00077">
    <property type="entry name" value="HDc"/>
    <property type="match status" value="1"/>
</dbReference>
<dbReference type="Gene3D" id="2.40.50.140">
    <property type="entry name" value="Nucleic acid-binding proteins"/>
    <property type="match status" value="1"/>
</dbReference>
<dbReference type="InterPro" id="IPR050798">
    <property type="entry name" value="YhaM_exoribonuc/phosphodiest"/>
</dbReference>
<proteinExistence type="predicted"/>
<name>A0A1F2UNF4_9ACTN</name>
<dbReference type="InterPro" id="IPR003607">
    <property type="entry name" value="HD/PDEase_dom"/>
</dbReference>
<dbReference type="InterPro" id="IPR012340">
    <property type="entry name" value="NA-bd_OB-fold"/>
</dbReference>
<dbReference type="InterPro" id="IPR006674">
    <property type="entry name" value="HD_domain"/>
</dbReference>
<sequence>MTQDLNSLAGGEHVDACFVVHRKEKKLTKTGSAFADLVLGNKTGTIGAKIWSVPDATYDRFDVGSIVKVTGVIELYQQKPQLKISSLEPVVDSEIDYSDFIPTTSADTDALQAELLEIVGTMKNPQLRRLLQEIFDDNILAEFTKAPAAKGFHHAYLGGLLEHSVGVARLCDRIAELYPGKVNRDLLVAGALVHDIGKLREFSYTQMIDYSTIGRLIGHHVLGYEMINERAGRLSDIDAEIVLQLGHLILSHHGSYENQSPRKPKTIEALLLHLCDDADAKINAFLLIDEKSDAGAEWSPYNKVLERFIYLRNIDDGD</sequence>
<evidence type="ECO:0000313" key="4">
    <source>
        <dbReference type="Proteomes" id="UP000178086"/>
    </source>
</evidence>
<dbReference type="PANTHER" id="PTHR37294:SF1">
    <property type="entry name" value="3'-5' EXORIBONUCLEASE YHAM"/>
    <property type="match status" value="1"/>
</dbReference>
<dbReference type="AlphaFoldDB" id="A0A1F2UNF4"/>
<feature type="domain" description="HD" evidence="2">
    <location>
        <begin position="160"/>
        <end position="281"/>
    </location>
</feature>
<dbReference type="NCBIfam" id="TIGR00277">
    <property type="entry name" value="HDIG"/>
    <property type="match status" value="1"/>
</dbReference>
<keyword evidence="1" id="KW-0378">Hydrolase</keyword>
<dbReference type="GO" id="GO:0031125">
    <property type="term" value="P:rRNA 3'-end processing"/>
    <property type="evidence" value="ECO:0007669"/>
    <property type="project" value="TreeGrafter"/>
</dbReference>
<reference evidence="3 4" key="1">
    <citation type="journal article" date="2016" name="Nat. Commun.">
        <title>Thousands of microbial genomes shed light on interconnected biogeochemical processes in an aquifer system.</title>
        <authorList>
            <person name="Anantharaman K."/>
            <person name="Brown C.T."/>
            <person name="Hug L.A."/>
            <person name="Sharon I."/>
            <person name="Castelle C.J."/>
            <person name="Probst A.J."/>
            <person name="Thomas B.C."/>
            <person name="Singh A."/>
            <person name="Wilkins M.J."/>
            <person name="Karaoz U."/>
            <person name="Brodie E.L."/>
            <person name="Williams K.H."/>
            <person name="Hubbard S.S."/>
            <person name="Banfield J.F."/>
        </authorList>
    </citation>
    <scope>NUCLEOTIDE SEQUENCE [LARGE SCALE GENOMIC DNA]</scope>
</reference>
<organism evidence="3 4">
    <name type="scientific">Candidatus Aquicultor primus</name>
    <dbReference type="NCBI Taxonomy" id="1797195"/>
    <lineage>
        <taxon>Bacteria</taxon>
        <taxon>Bacillati</taxon>
        <taxon>Actinomycetota</taxon>
        <taxon>Candidatus Aquicultoria</taxon>
        <taxon>Candidatus Aquicultorales</taxon>
        <taxon>Candidatus Aquicultoraceae</taxon>
        <taxon>Candidatus Aquicultor</taxon>
    </lineage>
</organism>